<evidence type="ECO:0000313" key="7">
    <source>
        <dbReference type="Proteomes" id="UP000293398"/>
    </source>
</evidence>
<keyword evidence="4" id="KW-0804">Transcription</keyword>
<dbReference type="InterPro" id="IPR036388">
    <property type="entry name" value="WH-like_DNA-bd_sf"/>
</dbReference>
<dbReference type="InterPro" id="IPR013325">
    <property type="entry name" value="RNA_pol_sigma_r2"/>
</dbReference>
<reference evidence="6 7" key="1">
    <citation type="submission" date="2019-02" db="EMBL/GenBank/DDBJ databases">
        <title>Genomic Encyclopedia of Type Strains, Phase IV (KMG-IV): sequencing the most valuable type-strain genomes for metagenomic binning, comparative biology and taxonomic classification.</title>
        <authorList>
            <person name="Goeker M."/>
        </authorList>
    </citation>
    <scope>NUCLEOTIDE SEQUENCE [LARGE SCALE GENOMIC DNA]</scope>
    <source>
        <strain evidence="6 7">DSM 23814</strain>
    </source>
</reference>
<dbReference type="Pfam" id="PF08281">
    <property type="entry name" value="Sigma70_r4_2"/>
    <property type="match status" value="1"/>
</dbReference>
<dbReference type="CDD" id="cd06171">
    <property type="entry name" value="Sigma70_r4"/>
    <property type="match status" value="1"/>
</dbReference>
<dbReference type="InterPro" id="IPR039425">
    <property type="entry name" value="RNA_pol_sigma-70-like"/>
</dbReference>
<dbReference type="InterPro" id="IPR014284">
    <property type="entry name" value="RNA_pol_sigma-70_dom"/>
</dbReference>
<dbReference type="Gene3D" id="1.10.1740.10">
    <property type="match status" value="1"/>
</dbReference>
<evidence type="ECO:0000256" key="2">
    <source>
        <dbReference type="ARBA" id="ARBA00023015"/>
    </source>
</evidence>
<organism evidence="6 7">
    <name type="scientific">Advenella incenata</name>
    <dbReference type="NCBI Taxonomy" id="267800"/>
    <lineage>
        <taxon>Bacteria</taxon>
        <taxon>Pseudomonadati</taxon>
        <taxon>Pseudomonadota</taxon>
        <taxon>Betaproteobacteria</taxon>
        <taxon>Burkholderiales</taxon>
        <taxon>Alcaligenaceae</taxon>
    </lineage>
</organism>
<dbReference type="NCBIfam" id="TIGR02937">
    <property type="entry name" value="sigma70-ECF"/>
    <property type="match status" value="1"/>
</dbReference>
<protein>
    <submittedName>
        <fullName evidence="6">RNA polymerase sigma-70 factor (ECF subfamily)</fullName>
    </submittedName>
</protein>
<dbReference type="PANTHER" id="PTHR43133">
    <property type="entry name" value="RNA POLYMERASE ECF-TYPE SIGMA FACTO"/>
    <property type="match status" value="1"/>
</dbReference>
<keyword evidence="3" id="KW-0731">Sigma factor</keyword>
<dbReference type="SUPFAM" id="SSF88659">
    <property type="entry name" value="Sigma3 and sigma4 domains of RNA polymerase sigma factors"/>
    <property type="match status" value="1"/>
</dbReference>
<keyword evidence="7" id="KW-1185">Reference proteome</keyword>
<evidence type="ECO:0000256" key="1">
    <source>
        <dbReference type="ARBA" id="ARBA00010641"/>
    </source>
</evidence>
<dbReference type="OrthoDB" id="192021at2"/>
<sequence length="169" mass="19879">MTNLRTLPGDWLQYYQELLRTWTHRAGSRQDAEDATHDVLTMALEGKITTTLVHPRGFLHRCVRNRLTDQHRRTQILDTLPLHSLHETDQPAMDDPDAHIRNTQLIDSLTAALAELPLKCRQVFIWQKIEGYSQEEIAQRLDISVNMVQKYMIRALRHLRDRLQHYSPH</sequence>
<feature type="domain" description="RNA polymerase sigma factor 70 region 4 type 2" evidence="5">
    <location>
        <begin position="107"/>
        <end position="159"/>
    </location>
</feature>
<dbReference type="EMBL" id="SHKO01000001">
    <property type="protein sequence ID" value="RZT99810.1"/>
    <property type="molecule type" value="Genomic_DNA"/>
</dbReference>
<dbReference type="RefSeq" id="WP_128395486.1">
    <property type="nucleotide sequence ID" value="NZ_SHKO01000001.1"/>
</dbReference>
<dbReference type="GO" id="GO:0003677">
    <property type="term" value="F:DNA binding"/>
    <property type="evidence" value="ECO:0007669"/>
    <property type="project" value="InterPro"/>
</dbReference>
<evidence type="ECO:0000256" key="4">
    <source>
        <dbReference type="ARBA" id="ARBA00023163"/>
    </source>
</evidence>
<dbReference type="InterPro" id="IPR013249">
    <property type="entry name" value="RNA_pol_sigma70_r4_t2"/>
</dbReference>
<evidence type="ECO:0000313" key="6">
    <source>
        <dbReference type="EMBL" id="RZT99810.1"/>
    </source>
</evidence>
<evidence type="ECO:0000259" key="5">
    <source>
        <dbReference type="Pfam" id="PF08281"/>
    </source>
</evidence>
<evidence type="ECO:0000256" key="3">
    <source>
        <dbReference type="ARBA" id="ARBA00023082"/>
    </source>
</evidence>
<dbReference type="PANTHER" id="PTHR43133:SF63">
    <property type="entry name" value="RNA POLYMERASE SIGMA FACTOR FECI-RELATED"/>
    <property type="match status" value="1"/>
</dbReference>
<dbReference type="Gene3D" id="1.10.10.10">
    <property type="entry name" value="Winged helix-like DNA-binding domain superfamily/Winged helix DNA-binding domain"/>
    <property type="match status" value="1"/>
</dbReference>
<comment type="similarity">
    <text evidence="1">Belongs to the sigma-70 factor family. ECF subfamily.</text>
</comment>
<dbReference type="Proteomes" id="UP000293398">
    <property type="component" value="Unassembled WGS sequence"/>
</dbReference>
<accession>A0A4Q7VTA4</accession>
<name>A0A4Q7VTA4_9BURK</name>
<proteinExistence type="inferred from homology"/>
<keyword evidence="2" id="KW-0805">Transcription regulation</keyword>
<dbReference type="InterPro" id="IPR013324">
    <property type="entry name" value="RNA_pol_sigma_r3/r4-like"/>
</dbReference>
<gene>
    <name evidence="6" type="ORF">EV681_1604</name>
</gene>
<dbReference type="GO" id="GO:0006352">
    <property type="term" value="P:DNA-templated transcription initiation"/>
    <property type="evidence" value="ECO:0007669"/>
    <property type="project" value="InterPro"/>
</dbReference>
<comment type="caution">
    <text evidence="6">The sequence shown here is derived from an EMBL/GenBank/DDBJ whole genome shotgun (WGS) entry which is preliminary data.</text>
</comment>
<dbReference type="AlphaFoldDB" id="A0A4Q7VTA4"/>
<dbReference type="SUPFAM" id="SSF88946">
    <property type="entry name" value="Sigma2 domain of RNA polymerase sigma factors"/>
    <property type="match status" value="1"/>
</dbReference>
<dbReference type="GO" id="GO:0016987">
    <property type="term" value="F:sigma factor activity"/>
    <property type="evidence" value="ECO:0007669"/>
    <property type="project" value="UniProtKB-KW"/>
</dbReference>